<evidence type="ECO:0000256" key="1">
    <source>
        <dbReference type="SAM" id="Phobius"/>
    </source>
</evidence>
<evidence type="ECO:0000313" key="2">
    <source>
        <dbReference type="EMBL" id="RDX99078.1"/>
    </source>
</evidence>
<name>A0A371H8G0_MUCPR</name>
<proteinExistence type="predicted"/>
<comment type="caution">
    <text evidence="2">The sequence shown here is derived from an EMBL/GenBank/DDBJ whole genome shotgun (WGS) entry which is preliminary data.</text>
</comment>
<dbReference type="EMBL" id="QJKJ01003312">
    <property type="protein sequence ID" value="RDX99078.1"/>
    <property type="molecule type" value="Genomic_DNA"/>
</dbReference>
<dbReference type="AlphaFoldDB" id="A0A371H8G0"/>
<protein>
    <submittedName>
        <fullName evidence="2">Uncharacterized protein</fullName>
    </submittedName>
</protein>
<feature type="transmembrane region" description="Helical" evidence="1">
    <location>
        <begin position="220"/>
        <end position="240"/>
    </location>
</feature>
<keyword evidence="3" id="KW-1185">Reference proteome</keyword>
<sequence length="245" mass="28175">NKFKFVNVNIQVPNEDHPTYPACERCNNILIHSWIINFNIVYIEYMVNIGKELKEHFSQVDLIRVSELKVEIYKARSSFIICSQILLVKPLHCLNDVFSIVIQYEKKSGLWKHKNLEEGRCKGYGQSVKKETLKCAHLWEIRPCSGNLFKNNSHAANSATIERQNNGDHNSLLNGSKEGSNNVPNIQVLQIMCVHSLISSNLIPKPNLIVFNFQMLVQSLSLPFCLSLMSYMFQILVSTLHKWKN</sequence>
<feature type="non-terminal residue" evidence="2">
    <location>
        <position position="1"/>
    </location>
</feature>
<keyword evidence="1" id="KW-1133">Transmembrane helix</keyword>
<evidence type="ECO:0000313" key="3">
    <source>
        <dbReference type="Proteomes" id="UP000257109"/>
    </source>
</evidence>
<reference evidence="2" key="1">
    <citation type="submission" date="2018-05" db="EMBL/GenBank/DDBJ databases">
        <title>Draft genome of Mucuna pruriens seed.</title>
        <authorList>
            <person name="Nnadi N.E."/>
            <person name="Vos R."/>
            <person name="Hasami M.H."/>
            <person name="Devisetty U.K."/>
            <person name="Aguiy J.C."/>
        </authorList>
    </citation>
    <scope>NUCLEOTIDE SEQUENCE [LARGE SCALE GENOMIC DNA]</scope>
    <source>
        <strain evidence="2">JCA_2017</strain>
    </source>
</reference>
<gene>
    <name evidence="2" type="ORF">CR513_17927</name>
</gene>
<organism evidence="2 3">
    <name type="scientific">Mucuna pruriens</name>
    <name type="common">Velvet bean</name>
    <name type="synonym">Dolichos pruriens</name>
    <dbReference type="NCBI Taxonomy" id="157652"/>
    <lineage>
        <taxon>Eukaryota</taxon>
        <taxon>Viridiplantae</taxon>
        <taxon>Streptophyta</taxon>
        <taxon>Embryophyta</taxon>
        <taxon>Tracheophyta</taxon>
        <taxon>Spermatophyta</taxon>
        <taxon>Magnoliopsida</taxon>
        <taxon>eudicotyledons</taxon>
        <taxon>Gunneridae</taxon>
        <taxon>Pentapetalae</taxon>
        <taxon>rosids</taxon>
        <taxon>fabids</taxon>
        <taxon>Fabales</taxon>
        <taxon>Fabaceae</taxon>
        <taxon>Papilionoideae</taxon>
        <taxon>50 kb inversion clade</taxon>
        <taxon>NPAAA clade</taxon>
        <taxon>indigoferoid/millettioid clade</taxon>
        <taxon>Phaseoleae</taxon>
        <taxon>Mucuna</taxon>
    </lineage>
</organism>
<accession>A0A371H8G0</accession>
<keyword evidence="1" id="KW-0472">Membrane</keyword>
<keyword evidence="1" id="KW-0812">Transmembrane</keyword>
<dbReference type="Proteomes" id="UP000257109">
    <property type="component" value="Unassembled WGS sequence"/>
</dbReference>